<dbReference type="RefSeq" id="WP_252740180.1">
    <property type="nucleotide sequence ID" value="NZ_JAMXIB010000002.1"/>
</dbReference>
<protein>
    <submittedName>
        <fullName evidence="1">EboA domain-containing protein</fullName>
    </submittedName>
</protein>
<evidence type="ECO:0000313" key="2">
    <source>
        <dbReference type="Proteomes" id="UP001206312"/>
    </source>
</evidence>
<gene>
    <name evidence="1" type="ORF">NG653_02965</name>
</gene>
<dbReference type="InterPro" id="IPR047715">
    <property type="entry name" value="EboA_dom"/>
</dbReference>
<organism evidence="1 2">
    <name type="scientific">Robiginitalea marina</name>
    <dbReference type="NCBI Taxonomy" id="2954105"/>
    <lineage>
        <taxon>Bacteria</taxon>
        <taxon>Pseudomonadati</taxon>
        <taxon>Bacteroidota</taxon>
        <taxon>Flavobacteriia</taxon>
        <taxon>Flavobacteriales</taxon>
        <taxon>Flavobacteriaceae</taxon>
        <taxon>Robiginitalea</taxon>
    </lineage>
</organism>
<dbReference type="NCBIfam" id="NF035938">
    <property type="entry name" value="EboA_domain"/>
    <property type="match status" value="1"/>
</dbReference>
<evidence type="ECO:0000313" key="1">
    <source>
        <dbReference type="EMBL" id="MCO5723801.1"/>
    </source>
</evidence>
<reference evidence="1 2" key="1">
    <citation type="submission" date="2022-06" db="EMBL/GenBank/DDBJ databases">
        <authorList>
            <person name="Xuan X."/>
        </authorList>
    </citation>
    <scope>NUCLEOTIDE SEQUENCE [LARGE SCALE GENOMIC DNA]</scope>
    <source>
        <strain evidence="1 2">2V75</strain>
    </source>
</reference>
<accession>A0ABT1AUW4</accession>
<name>A0ABT1AUW4_9FLAO</name>
<sequence>MDSNPICSASGDLLFGHLEASDRRWFADQLQAVCQPPSTRNLYLTYSLIGRKFEGKPVIPADAPGHGLQLPGGGAVSVRDLGRVYLLCEVLRENPEYFIPAITKLIQVADTGELITFLRFLSFLPRAGEFRQAAVEALRTNIAPVFEAIAMDNPYPKTYFNEQQWNQMYLKAAFMGLDLLRIHGIDERANGPLARIISDYAHERWAASRKVDPLIWQPVAKFISGPLLGDVQRLLASSEPAEQKAGFLCALQSGDPQATQWAQDHELYKTFIKNPYTWKDINN</sequence>
<keyword evidence="2" id="KW-1185">Reference proteome</keyword>
<comment type="caution">
    <text evidence="1">The sequence shown here is derived from an EMBL/GenBank/DDBJ whole genome shotgun (WGS) entry which is preliminary data.</text>
</comment>
<dbReference type="Proteomes" id="UP001206312">
    <property type="component" value="Unassembled WGS sequence"/>
</dbReference>
<dbReference type="EMBL" id="JAMXIB010000002">
    <property type="protein sequence ID" value="MCO5723801.1"/>
    <property type="molecule type" value="Genomic_DNA"/>
</dbReference>
<proteinExistence type="predicted"/>